<proteinExistence type="inferred from homology"/>
<keyword evidence="8" id="KW-0645">Protease</keyword>
<name>A0A1G9K2D6_9FLAO</name>
<evidence type="ECO:0000256" key="1">
    <source>
        <dbReference type="ARBA" id="ARBA00001585"/>
    </source>
</evidence>
<dbReference type="EC" id="3.4.11.5" evidence="4"/>
<dbReference type="EMBL" id="FNGV01000001">
    <property type="protein sequence ID" value="SDL43363.1"/>
    <property type="molecule type" value="Genomic_DNA"/>
</dbReference>
<evidence type="ECO:0000313" key="15">
    <source>
        <dbReference type="Proteomes" id="UP000199440"/>
    </source>
</evidence>
<comment type="catalytic activity">
    <reaction evidence="1">
        <text>Release of N-terminal proline from a peptide.</text>
        <dbReference type="EC" id="3.4.11.5"/>
    </reaction>
</comment>
<keyword evidence="7" id="KW-0963">Cytoplasm</keyword>
<dbReference type="RefSeq" id="WP_089885456.1">
    <property type="nucleotide sequence ID" value="NZ_FNGV01000001.1"/>
</dbReference>
<dbReference type="Proteomes" id="UP000199440">
    <property type="component" value="Unassembled WGS sequence"/>
</dbReference>
<keyword evidence="12" id="KW-0732">Signal</keyword>
<evidence type="ECO:0000256" key="9">
    <source>
        <dbReference type="ARBA" id="ARBA00022801"/>
    </source>
</evidence>
<dbReference type="Gene3D" id="3.40.50.1820">
    <property type="entry name" value="alpha/beta hydrolase"/>
    <property type="match status" value="1"/>
</dbReference>
<evidence type="ECO:0000256" key="7">
    <source>
        <dbReference type="ARBA" id="ARBA00022490"/>
    </source>
</evidence>
<dbReference type="STRING" id="192904.SAMN04488514_101792"/>
<evidence type="ECO:0000256" key="2">
    <source>
        <dbReference type="ARBA" id="ARBA00004496"/>
    </source>
</evidence>
<reference evidence="14 15" key="1">
    <citation type="submission" date="2016-10" db="EMBL/GenBank/DDBJ databases">
        <authorList>
            <person name="de Groot N.N."/>
        </authorList>
    </citation>
    <scope>NUCLEOTIDE SEQUENCE [LARGE SCALE GENOMIC DNA]</scope>
    <source>
        <strain evidence="14 15">DSM 19886</strain>
    </source>
</reference>
<dbReference type="InterPro" id="IPR029058">
    <property type="entry name" value="AB_hydrolase_fold"/>
</dbReference>
<dbReference type="PANTHER" id="PTHR43722">
    <property type="entry name" value="PROLINE IMINOPEPTIDASE"/>
    <property type="match status" value="1"/>
</dbReference>
<dbReference type="InterPro" id="IPR005944">
    <property type="entry name" value="Pro_iminopeptidase"/>
</dbReference>
<dbReference type="AlphaFoldDB" id="A0A1G9K2D6"/>
<dbReference type="InterPro" id="IPR002410">
    <property type="entry name" value="Peptidase_S33"/>
</dbReference>
<protein>
    <recommendedName>
        <fullName evidence="5">Proline iminopeptidase</fullName>
        <ecNumber evidence="4">3.4.11.5</ecNumber>
    </recommendedName>
    <alternativeName>
        <fullName evidence="10">Prolyl aminopeptidase</fullName>
    </alternativeName>
</protein>
<evidence type="ECO:0000256" key="3">
    <source>
        <dbReference type="ARBA" id="ARBA00010088"/>
    </source>
</evidence>
<dbReference type="Pfam" id="PF00561">
    <property type="entry name" value="Abhydrolase_1"/>
    <property type="match status" value="1"/>
</dbReference>
<dbReference type="OrthoDB" id="9796770at2"/>
<feature type="chain" id="PRO_5011444185" description="Proline iminopeptidase" evidence="12">
    <location>
        <begin position="21"/>
        <end position="347"/>
    </location>
</feature>
<feature type="domain" description="AB hydrolase-1" evidence="13">
    <location>
        <begin position="50"/>
        <end position="326"/>
    </location>
</feature>
<keyword evidence="6" id="KW-0031">Aminopeptidase</keyword>
<comment type="similarity">
    <text evidence="3">Belongs to the peptidase S33 family.</text>
</comment>
<organism evidence="14 15">
    <name type="scientific">Kriegella aquimaris</name>
    <dbReference type="NCBI Taxonomy" id="192904"/>
    <lineage>
        <taxon>Bacteria</taxon>
        <taxon>Pseudomonadati</taxon>
        <taxon>Bacteroidota</taxon>
        <taxon>Flavobacteriia</taxon>
        <taxon>Flavobacteriales</taxon>
        <taxon>Flavobacteriaceae</taxon>
        <taxon>Kriegella</taxon>
    </lineage>
</organism>
<comment type="subcellular location">
    <subcellularLocation>
        <location evidence="2">Cytoplasm</location>
    </subcellularLocation>
</comment>
<feature type="signal peptide" evidence="12">
    <location>
        <begin position="1"/>
        <end position="20"/>
    </location>
</feature>
<keyword evidence="15" id="KW-1185">Reference proteome</keyword>
<evidence type="ECO:0000259" key="13">
    <source>
        <dbReference type="Pfam" id="PF00561"/>
    </source>
</evidence>
<evidence type="ECO:0000256" key="6">
    <source>
        <dbReference type="ARBA" id="ARBA00022438"/>
    </source>
</evidence>
<dbReference type="InterPro" id="IPR000073">
    <property type="entry name" value="AB_hydrolase_1"/>
</dbReference>
<evidence type="ECO:0000256" key="10">
    <source>
        <dbReference type="ARBA" id="ARBA00029605"/>
    </source>
</evidence>
<evidence type="ECO:0000256" key="8">
    <source>
        <dbReference type="ARBA" id="ARBA00022670"/>
    </source>
</evidence>
<evidence type="ECO:0000256" key="5">
    <source>
        <dbReference type="ARBA" id="ARBA00021843"/>
    </source>
</evidence>
<gene>
    <name evidence="14" type="ORF">SAMN04488514_101792</name>
</gene>
<dbReference type="PRINTS" id="PR00793">
    <property type="entry name" value="PROAMNOPTASE"/>
</dbReference>
<accession>A0A1G9K2D6</accession>
<evidence type="ECO:0000256" key="4">
    <source>
        <dbReference type="ARBA" id="ARBA00012568"/>
    </source>
</evidence>
<dbReference type="GO" id="GO:0004177">
    <property type="term" value="F:aminopeptidase activity"/>
    <property type="evidence" value="ECO:0007669"/>
    <property type="project" value="UniProtKB-KW"/>
</dbReference>
<feature type="region of interest" description="Disordered" evidence="11">
    <location>
        <begin position="227"/>
        <end position="246"/>
    </location>
</feature>
<evidence type="ECO:0000256" key="12">
    <source>
        <dbReference type="SAM" id="SignalP"/>
    </source>
</evidence>
<dbReference type="GO" id="GO:0005737">
    <property type="term" value="C:cytoplasm"/>
    <property type="evidence" value="ECO:0007669"/>
    <property type="project" value="UniProtKB-SubCell"/>
</dbReference>
<keyword evidence="9" id="KW-0378">Hydrolase</keyword>
<dbReference type="PANTHER" id="PTHR43722:SF1">
    <property type="entry name" value="PROLINE IMINOPEPTIDASE"/>
    <property type="match status" value="1"/>
</dbReference>
<sequence length="347" mass="39054">MKPNFSILLFLFLGVVSVLAQPRPINEENFVEIGGIEQWVTIKGDDVSKPVVLLIHGGPGNAISPYAEAIYGTWEKDFVLVNWDQRGAGRTYGRNSPAKLTEDFYIENPITVAEMTADGIELTKYLIKHLQKQKITIIGTSWGSILGISMVSKQPELYDAYIANSQYVGYPDNLINAYQIVSKMAKNAEDTEAISALQTLGKPPYSSAKNSGQLLRIIKKYERKNSVPAPDEWSKPAPQYDNDIDSKNRYDGDDYSFINAMGHEILGIKPMLAEIDLNHNNLEFKIPVYFVQGKEDIVTSKEINKPYFDKIKAPEKEYFLLPGAGHGQNQAVVDKQYELLKRIYHVE</sequence>
<dbReference type="GO" id="GO:0006508">
    <property type="term" value="P:proteolysis"/>
    <property type="evidence" value="ECO:0007669"/>
    <property type="project" value="UniProtKB-KW"/>
</dbReference>
<evidence type="ECO:0000313" key="14">
    <source>
        <dbReference type="EMBL" id="SDL43363.1"/>
    </source>
</evidence>
<evidence type="ECO:0000256" key="11">
    <source>
        <dbReference type="SAM" id="MobiDB-lite"/>
    </source>
</evidence>
<dbReference type="SUPFAM" id="SSF53474">
    <property type="entry name" value="alpha/beta-Hydrolases"/>
    <property type="match status" value="1"/>
</dbReference>